<dbReference type="RefSeq" id="WP_275233164.1">
    <property type="nucleotide sequence ID" value="NZ_JARDXE010000053.1"/>
</dbReference>
<organism evidence="1 2">
    <name type="scientific">Rhodococcus qingshengii</name>
    <dbReference type="NCBI Taxonomy" id="334542"/>
    <lineage>
        <taxon>Bacteria</taxon>
        <taxon>Bacillati</taxon>
        <taxon>Actinomycetota</taxon>
        <taxon>Actinomycetes</taxon>
        <taxon>Mycobacteriales</taxon>
        <taxon>Nocardiaceae</taxon>
        <taxon>Rhodococcus</taxon>
        <taxon>Rhodococcus erythropolis group</taxon>
    </lineage>
</organism>
<comment type="caution">
    <text evidence="1">The sequence shown here is derived from an EMBL/GenBank/DDBJ whole genome shotgun (WGS) entry which is preliminary data.</text>
</comment>
<dbReference type="AlphaFoldDB" id="A0AAW6LQZ8"/>
<gene>
    <name evidence="1" type="ORF">PXH69_34430</name>
</gene>
<evidence type="ECO:0000313" key="2">
    <source>
        <dbReference type="Proteomes" id="UP001217325"/>
    </source>
</evidence>
<dbReference type="Proteomes" id="UP001217325">
    <property type="component" value="Unassembled WGS sequence"/>
</dbReference>
<evidence type="ECO:0008006" key="3">
    <source>
        <dbReference type="Google" id="ProtNLM"/>
    </source>
</evidence>
<reference evidence="1" key="1">
    <citation type="submission" date="2023-02" db="EMBL/GenBank/DDBJ databases">
        <title>A novel hydrolase synthesized by Rhodococcus erythropolis HQ is responsible for the detoxification of Zearalenone.</title>
        <authorList>
            <person name="Hu J."/>
            <person name="Xu J."/>
        </authorList>
    </citation>
    <scope>NUCLEOTIDE SEQUENCE</scope>
    <source>
        <strain evidence="1">HQ</strain>
    </source>
</reference>
<accession>A0AAW6LQZ8</accession>
<proteinExistence type="predicted"/>
<protein>
    <recommendedName>
        <fullName evidence="3">Transposase</fullName>
    </recommendedName>
</protein>
<sequence length="128" mass="14135">MSARIFAEIGDDTDRFISPAGLRAFAGTAPINAHIRAVALRLGRKVRTRLGAACRCWALSMLTKSAVRGRTTTNVERSVSVTALPFETWRNELLGRPWWCLQRNEPWDDSIAWTSRSATESTSTAVAA</sequence>
<dbReference type="EMBL" id="JARDXE010000053">
    <property type="protein sequence ID" value="MDE8650057.1"/>
    <property type="molecule type" value="Genomic_DNA"/>
</dbReference>
<evidence type="ECO:0000313" key="1">
    <source>
        <dbReference type="EMBL" id="MDE8650057.1"/>
    </source>
</evidence>
<name>A0AAW6LQZ8_RHOSG</name>